<dbReference type="AlphaFoldDB" id="T1I6Y3"/>
<dbReference type="EMBL" id="ACPB03010882">
    <property type="status" value="NOT_ANNOTATED_CDS"/>
    <property type="molecule type" value="Genomic_DNA"/>
</dbReference>
<dbReference type="EnsemblMetazoa" id="RPRC012055-RA">
    <property type="protein sequence ID" value="RPRC012055-PA"/>
    <property type="gene ID" value="RPRC012055"/>
</dbReference>
<sequence length="88" mass="10374">FTGEAVLETSFLYPPRQLNPDIEVLGIYNTPNELQLQSFQHYSQNENAFNNVFMDLTDIQVEEIEIDGRVNEQGKNYNMELYCKLFEY</sequence>
<reference evidence="1" key="1">
    <citation type="submission" date="2015-05" db="UniProtKB">
        <authorList>
            <consortium name="EnsemblMetazoa"/>
        </authorList>
    </citation>
    <scope>IDENTIFICATION</scope>
</reference>
<evidence type="ECO:0000313" key="1">
    <source>
        <dbReference type="EnsemblMetazoa" id="RPRC012055-PA"/>
    </source>
</evidence>
<dbReference type="InParanoid" id="T1I6Y3"/>
<name>T1I6Y3_RHOPR</name>
<dbReference type="VEuPathDB" id="VectorBase:RPRC012055"/>
<keyword evidence="2" id="KW-1185">Reference proteome</keyword>
<organism evidence="1 2">
    <name type="scientific">Rhodnius prolixus</name>
    <name type="common">Triatomid bug</name>
    <dbReference type="NCBI Taxonomy" id="13249"/>
    <lineage>
        <taxon>Eukaryota</taxon>
        <taxon>Metazoa</taxon>
        <taxon>Ecdysozoa</taxon>
        <taxon>Arthropoda</taxon>
        <taxon>Hexapoda</taxon>
        <taxon>Insecta</taxon>
        <taxon>Pterygota</taxon>
        <taxon>Neoptera</taxon>
        <taxon>Paraneoptera</taxon>
        <taxon>Hemiptera</taxon>
        <taxon>Heteroptera</taxon>
        <taxon>Panheteroptera</taxon>
        <taxon>Cimicomorpha</taxon>
        <taxon>Reduviidae</taxon>
        <taxon>Triatominae</taxon>
        <taxon>Rhodnius</taxon>
    </lineage>
</organism>
<accession>T1I6Y3</accession>
<dbReference type="HOGENOM" id="CLU_2475349_0_0_1"/>
<protein>
    <submittedName>
        <fullName evidence="1">Uncharacterized protein</fullName>
    </submittedName>
</protein>
<evidence type="ECO:0000313" key="2">
    <source>
        <dbReference type="Proteomes" id="UP000015103"/>
    </source>
</evidence>
<dbReference type="Proteomes" id="UP000015103">
    <property type="component" value="Unassembled WGS sequence"/>
</dbReference>
<proteinExistence type="predicted"/>